<keyword evidence="4" id="KW-1185">Reference proteome</keyword>
<reference evidence="3 4" key="1">
    <citation type="submission" date="2024-02" db="EMBL/GenBank/DDBJ databases">
        <title>Identification of pathogenicity and growth-promoting functions of Pseudomonas putida variants.</title>
        <authorList>
            <person name="Sun J."/>
        </authorList>
    </citation>
    <scope>NUCLEOTIDE SEQUENCE [LARGE SCALE GENOMIC DNA]</scope>
    <source>
        <strain evidence="3 4">A04</strain>
    </source>
</reference>
<evidence type="ECO:0000313" key="3">
    <source>
        <dbReference type="EMBL" id="MEJ5907053.1"/>
    </source>
</evidence>
<accession>A0ABU8RAY2</accession>
<protein>
    <submittedName>
        <fullName evidence="3">RHS repeat-associated core domain-containing protein</fullName>
    </submittedName>
</protein>
<feature type="compositionally biased region" description="Polar residues" evidence="2">
    <location>
        <begin position="116"/>
        <end position="128"/>
    </location>
</feature>
<proteinExistence type="predicted"/>
<name>A0ABU8RAY2_9PSED</name>
<dbReference type="NCBIfam" id="TIGR03696">
    <property type="entry name" value="Rhs_assc_core"/>
    <property type="match status" value="1"/>
</dbReference>
<dbReference type="Gene3D" id="2.180.10.10">
    <property type="entry name" value="RHS repeat-associated core"/>
    <property type="match status" value="1"/>
</dbReference>
<dbReference type="RefSeq" id="WP_338109068.1">
    <property type="nucleotide sequence ID" value="NZ_JABWRY020000001.1"/>
</dbReference>
<organism evidence="3 4">
    <name type="scientific">Pseudomonas kermanshahensis</name>
    <dbReference type="NCBI Taxonomy" id="2745482"/>
    <lineage>
        <taxon>Bacteria</taxon>
        <taxon>Pseudomonadati</taxon>
        <taxon>Pseudomonadota</taxon>
        <taxon>Gammaproteobacteria</taxon>
        <taxon>Pseudomonadales</taxon>
        <taxon>Pseudomonadaceae</taxon>
        <taxon>Pseudomonas</taxon>
    </lineage>
</organism>
<dbReference type="Proteomes" id="UP001377692">
    <property type="component" value="Unassembled WGS sequence"/>
</dbReference>
<evidence type="ECO:0000313" key="4">
    <source>
        <dbReference type="Proteomes" id="UP001377692"/>
    </source>
</evidence>
<comment type="caution">
    <text evidence="3">The sequence shown here is derived from an EMBL/GenBank/DDBJ whole genome shotgun (WGS) entry which is preliminary data.</text>
</comment>
<dbReference type="InterPro" id="IPR022385">
    <property type="entry name" value="Rhs_assc_core"/>
</dbReference>
<keyword evidence="1" id="KW-0175">Coiled coil</keyword>
<gene>
    <name evidence="3" type="ORF">V7V80_20435</name>
</gene>
<evidence type="ECO:0000256" key="1">
    <source>
        <dbReference type="SAM" id="Coils"/>
    </source>
</evidence>
<dbReference type="EMBL" id="JBBHLD010000022">
    <property type="protein sequence ID" value="MEJ5907053.1"/>
    <property type="molecule type" value="Genomic_DNA"/>
</dbReference>
<feature type="coiled-coil region" evidence="1">
    <location>
        <begin position="231"/>
        <end position="258"/>
    </location>
</feature>
<evidence type="ECO:0000256" key="2">
    <source>
        <dbReference type="SAM" id="MobiDB-lite"/>
    </source>
</evidence>
<sequence>MGALLLAVDGKNSVLKGTVTHSYSTYGFEDLTSKASLIGFNGEHRDGASGCDLLGRGRRAYSPVLMRFFSPDILSPFAEGGLNAYMYCGADPVNYWDPSAMMRGVTTAREKGHVNGRSQNGGKRSPLQNKAIDRGNKKSSGSSKVREKADASFSVGPEFWEALRKSEEATAYQIAEYMVDTYMAGPAAYGEGFPRFYLVSAIQYKIESPIHSMYGWSGVEKLVESGHYLNNKSAKESIEQYLKRMARYQKKILDSTAQSVNTVRAP</sequence>
<feature type="region of interest" description="Disordered" evidence="2">
    <location>
        <begin position="112"/>
        <end position="149"/>
    </location>
</feature>